<gene>
    <name evidence="1" type="ORF">Esi_0021_0056</name>
</gene>
<keyword evidence="2" id="KW-1185">Reference proteome</keyword>
<sequence length="52" mass="5725">MLAGAVRQCVIIVVTLWKQGEARGRRLVALLFTQVALSPSVVKRCRLNGFKA</sequence>
<evidence type="ECO:0000313" key="2">
    <source>
        <dbReference type="Proteomes" id="UP000002630"/>
    </source>
</evidence>
<organism evidence="1 2">
    <name type="scientific">Ectocarpus siliculosus</name>
    <name type="common">Brown alga</name>
    <name type="synonym">Conferva siliculosa</name>
    <dbReference type="NCBI Taxonomy" id="2880"/>
    <lineage>
        <taxon>Eukaryota</taxon>
        <taxon>Sar</taxon>
        <taxon>Stramenopiles</taxon>
        <taxon>Ochrophyta</taxon>
        <taxon>PX clade</taxon>
        <taxon>Phaeophyceae</taxon>
        <taxon>Ectocarpales</taxon>
        <taxon>Ectocarpaceae</taxon>
        <taxon>Ectocarpus</taxon>
    </lineage>
</organism>
<name>D7FR45_ECTSI</name>
<protein>
    <submittedName>
        <fullName evidence="1">Uncharacterized protein</fullName>
    </submittedName>
</protein>
<dbReference type="AlphaFoldDB" id="D7FR45"/>
<evidence type="ECO:0000313" key="1">
    <source>
        <dbReference type="EMBL" id="CBJ26112.1"/>
    </source>
</evidence>
<dbReference type="EMBL" id="FN648387">
    <property type="protein sequence ID" value="CBJ26112.1"/>
    <property type="molecule type" value="Genomic_DNA"/>
</dbReference>
<reference evidence="1 2" key="1">
    <citation type="journal article" date="2010" name="Nature">
        <title>The Ectocarpus genome and the independent evolution of multicellularity in brown algae.</title>
        <authorList>
            <person name="Cock J.M."/>
            <person name="Sterck L."/>
            <person name="Rouze P."/>
            <person name="Scornet D."/>
            <person name="Allen A.E."/>
            <person name="Amoutzias G."/>
            <person name="Anthouard V."/>
            <person name="Artiguenave F."/>
            <person name="Aury J.M."/>
            <person name="Badger J.H."/>
            <person name="Beszteri B."/>
            <person name="Billiau K."/>
            <person name="Bonnet E."/>
            <person name="Bothwell J.H."/>
            <person name="Bowler C."/>
            <person name="Boyen C."/>
            <person name="Brownlee C."/>
            <person name="Carrano C.J."/>
            <person name="Charrier B."/>
            <person name="Cho G.Y."/>
            <person name="Coelho S.M."/>
            <person name="Collen J."/>
            <person name="Corre E."/>
            <person name="Da Silva C."/>
            <person name="Delage L."/>
            <person name="Delaroque N."/>
            <person name="Dittami S.M."/>
            <person name="Doulbeau S."/>
            <person name="Elias M."/>
            <person name="Farnham G."/>
            <person name="Gachon C.M."/>
            <person name="Gschloessl B."/>
            <person name="Heesch S."/>
            <person name="Jabbari K."/>
            <person name="Jubin C."/>
            <person name="Kawai H."/>
            <person name="Kimura K."/>
            <person name="Kloareg B."/>
            <person name="Kupper F.C."/>
            <person name="Lang D."/>
            <person name="Le Bail A."/>
            <person name="Leblanc C."/>
            <person name="Lerouge P."/>
            <person name="Lohr M."/>
            <person name="Lopez P.J."/>
            <person name="Martens C."/>
            <person name="Maumus F."/>
            <person name="Michel G."/>
            <person name="Miranda-Saavedra D."/>
            <person name="Morales J."/>
            <person name="Moreau H."/>
            <person name="Motomura T."/>
            <person name="Nagasato C."/>
            <person name="Napoli C.A."/>
            <person name="Nelson D.R."/>
            <person name="Nyvall-Collen P."/>
            <person name="Peters A.F."/>
            <person name="Pommier C."/>
            <person name="Potin P."/>
            <person name="Poulain J."/>
            <person name="Quesneville H."/>
            <person name="Read B."/>
            <person name="Rensing S.A."/>
            <person name="Ritter A."/>
            <person name="Rousvoal S."/>
            <person name="Samanta M."/>
            <person name="Samson G."/>
            <person name="Schroeder D.C."/>
            <person name="Segurens B."/>
            <person name="Strittmatter M."/>
            <person name="Tonon T."/>
            <person name="Tregear J.W."/>
            <person name="Valentin K."/>
            <person name="von Dassow P."/>
            <person name="Yamagishi T."/>
            <person name="Van de Peer Y."/>
            <person name="Wincker P."/>
        </authorList>
    </citation>
    <scope>NUCLEOTIDE SEQUENCE [LARGE SCALE GENOMIC DNA]</scope>
    <source>
        <strain evidence="2">Ec32 / CCAP1310/4</strain>
    </source>
</reference>
<proteinExistence type="predicted"/>
<accession>D7FR45</accession>
<dbReference type="Proteomes" id="UP000002630">
    <property type="component" value="Linkage Group LG14"/>
</dbReference>